<accession>A0A1M7MCI2</accession>
<dbReference type="Proteomes" id="UP000184440">
    <property type="component" value="Unassembled WGS sequence"/>
</dbReference>
<name>A0A1M7MCI2_9ACTN</name>
<evidence type="ECO:0000259" key="2">
    <source>
        <dbReference type="Pfam" id="PF03807"/>
    </source>
</evidence>
<sequence>MRGAVPELALVMTTVGFIGSGHIGGTVARLAVAAGYDVVLSNSRGPETLADLVAELGPRARAATASEAAAAGDLVVVSIPLGAYQKVPVEPLAGKPVIDTNNYYPQRDGQIPELDDASTTSSELLQRHLPTSHVVKVFNNIFWRSLHSLARPAGAPDRSALAVAGDDADAKATVVGFLDAIGYDAVDAGPLAEGARYQPGTFAYGGIYAGDSLEDAVRGPAEKVRAALAGRAATG</sequence>
<proteinExistence type="predicted"/>
<dbReference type="Pfam" id="PF03807">
    <property type="entry name" value="F420_oxidored"/>
    <property type="match status" value="1"/>
</dbReference>
<dbReference type="PANTHER" id="PTHR14239">
    <property type="entry name" value="DUDULIN-RELATED"/>
    <property type="match status" value="1"/>
</dbReference>
<evidence type="ECO:0000313" key="3">
    <source>
        <dbReference type="EMBL" id="SHM88514.1"/>
    </source>
</evidence>
<evidence type="ECO:0000313" key="4">
    <source>
        <dbReference type="Proteomes" id="UP000184440"/>
    </source>
</evidence>
<gene>
    <name evidence="3" type="ORF">SAMN05443668_10268</name>
</gene>
<dbReference type="EMBL" id="FRCS01000002">
    <property type="protein sequence ID" value="SHM88514.1"/>
    <property type="molecule type" value="Genomic_DNA"/>
</dbReference>
<protein>
    <recommendedName>
        <fullName evidence="2">Pyrroline-5-carboxylate reductase catalytic N-terminal domain-containing protein</fullName>
    </recommendedName>
</protein>
<keyword evidence="1" id="KW-0560">Oxidoreductase</keyword>
<dbReference type="STRING" id="134849.SAMN05443668_10268"/>
<dbReference type="Gene3D" id="3.40.50.720">
    <property type="entry name" value="NAD(P)-binding Rossmann-like Domain"/>
    <property type="match status" value="1"/>
</dbReference>
<dbReference type="SUPFAM" id="SSF51735">
    <property type="entry name" value="NAD(P)-binding Rossmann-fold domains"/>
    <property type="match status" value="1"/>
</dbReference>
<dbReference type="GO" id="GO:0016491">
    <property type="term" value="F:oxidoreductase activity"/>
    <property type="evidence" value="ECO:0007669"/>
    <property type="project" value="UniProtKB-KW"/>
</dbReference>
<reference evidence="3 4" key="1">
    <citation type="submission" date="2016-11" db="EMBL/GenBank/DDBJ databases">
        <authorList>
            <person name="Jaros S."/>
            <person name="Januszkiewicz K."/>
            <person name="Wedrychowicz H."/>
        </authorList>
    </citation>
    <scope>NUCLEOTIDE SEQUENCE [LARGE SCALE GENOMIC DNA]</scope>
    <source>
        <strain evidence="3 4">DSM 46144</strain>
    </source>
</reference>
<feature type="domain" description="Pyrroline-5-carboxylate reductase catalytic N-terminal" evidence="2">
    <location>
        <begin position="14"/>
        <end position="103"/>
    </location>
</feature>
<dbReference type="InterPro" id="IPR036291">
    <property type="entry name" value="NAD(P)-bd_dom_sf"/>
</dbReference>
<dbReference type="AlphaFoldDB" id="A0A1M7MCI2"/>
<evidence type="ECO:0000256" key="1">
    <source>
        <dbReference type="ARBA" id="ARBA00023002"/>
    </source>
</evidence>
<dbReference type="InterPro" id="IPR051267">
    <property type="entry name" value="STEAP_metalloreductase"/>
</dbReference>
<organism evidence="3 4">
    <name type="scientific">Cryptosporangium aurantiacum</name>
    <dbReference type="NCBI Taxonomy" id="134849"/>
    <lineage>
        <taxon>Bacteria</taxon>
        <taxon>Bacillati</taxon>
        <taxon>Actinomycetota</taxon>
        <taxon>Actinomycetes</taxon>
        <taxon>Cryptosporangiales</taxon>
        <taxon>Cryptosporangiaceae</taxon>
        <taxon>Cryptosporangium</taxon>
    </lineage>
</organism>
<keyword evidence="4" id="KW-1185">Reference proteome</keyword>
<dbReference type="PANTHER" id="PTHR14239:SF10">
    <property type="entry name" value="REDUCTASE"/>
    <property type="match status" value="1"/>
</dbReference>
<dbReference type="InterPro" id="IPR028939">
    <property type="entry name" value="P5C_Rdtase_cat_N"/>
</dbReference>